<keyword evidence="2" id="KW-1185">Reference proteome</keyword>
<evidence type="ECO:0000313" key="2">
    <source>
        <dbReference type="Proteomes" id="UP001186974"/>
    </source>
</evidence>
<comment type="caution">
    <text evidence="1">The sequence shown here is derived from an EMBL/GenBank/DDBJ whole genome shotgun (WGS) entry which is preliminary data.</text>
</comment>
<organism evidence="1 2">
    <name type="scientific">Coniosporium uncinatum</name>
    <dbReference type="NCBI Taxonomy" id="93489"/>
    <lineage>
        <taxon>Eukaryota</taxon>
        <taxon>Fungi</taxon>
        <taxon>Dikarya</taxon>
        <taxon>Ascomycota</taxon>
        <taxon>Pezizomycotina</taxon>
        <taxon>Dothideomycetes</taxon>
        <taxon>Dothideomycetes incertae sedis</taxon>
        <taxon>Coniosporium</taxon>
    </lineage>
</organism>
<dbReference type="EMBL" id="JAWDJW010003273">
    <property type="protein sequence ID" value="KAK3077049.1"/>
    <property type="molecule type" value="Genomic_DNA"/>
</dbReference>
<sequence>MSTTTAIPPAIRHLDTLRQRLQQLSQNLNAARYELTTTPPDDLPPLATLTTTVSLLYTQLLALMNTLRSEEVKEQLGYMHPHPLPGYPVQQHAVILQELLRRKMGVEGERWVEEGRRAGESVGMLEADYQDAGGEVDVDADDAGKTRALSVEQLRELWQWAAPAQNEVARQVIFGEDEDEEEEGEDEEDEAGEDEGGDEVMEDVGSAAAKKANMVPATPARPMMKLDDVLRFVSTGREPPVTV</sequence>
<evidence type="ECO:0000313" key="1">
    <source>
        <dbReference type="EMBL" id="KAK3077049.1"/>
    </source>
</evidence>
<proteinExistence type="predicted"/>
<dbReference type="Proteomes" id="UP001186974">
    <property type="component" value="Unassembled WGS sequence"/>
</dbReference>
<reference evidence="1" key="1">
    <citation type="submission" date="2024-09" db="EMBL/GenBank/DDBJ databases">
        <title>Black Yeasts Isolated from many extreme environments.</title>
        <authorList>
            <person name="Coleine C."/>
            <person name="Stajich J.E."/>
            <person name="Selbmann L."/>
        </authorList>
    </citation>
    <scope>NUCLEOTIDE SEQUENCE</scope>
    <source>
        <strain evidence="1">CCFEE 5737</strain>
    </source>
</reference>
<accession>A0ACC3DK26</accession>
<gene>
    <name evidence="1" type="ORF">LTS18_011348</name>
</gene>
<protein>
    <submittedName>
        <fullName evidence="1">Uncharacterized protein</fullName>
    </submittedName>
</protein>
<name>A0ACC3DK26_9PEZI</name>